<evidence type="ECO:0000313" key="2">
    <source>
        <dbReference type="EMBL" id="KAH7275124.1"/>
    </source>
</evidence>
<accession>A0A9P9RDS7</accession>
<organism evidence="2 3">
    <name type="scientific">Fusarium solani</name>
    <name type="common">Filamentous fungus</name>
    <dbReference type="NCBI Taxonomy" id="169388"/>
    <lineage>
        <taxon>Eukaryota</taxon>
        <taxon>Fungi</taxon>
        <taxon>Dikarya</taxon>
        <taxon>Ascomycota</taxon>
        <taxon>Pezizomycotina</taxon>
        <taxon>Sordariomycetes</taxon>
        <taxon>Hypocreomycetidae</taxon>
        <taxon>Hypocreales</taxon>
        <taxon>Nectriaceae</taxon>
        <taxon>Fusarium</taxon>
        <taxon>Fusarium solani species complex</taxon>
    </lineage>
</organism>
<sequence>MCLPPLATTLTLPSDSANASADPGQSEPPQTNPWSPWRSLRPARQQATARPEERGEMAWVWLWRRHVTEDSSWKRDAETCPETDVASLAKSFTEPRNGCDSLPMVSFRLLSPATNGLLTALLLPRSTNGGATSHLSRVWHRMPACLFGLPQH</sequence>
<feature type="region of interest" description="Disordered" evidence="1">
    <location>
        <begin position="1"/>
        <end position="53"/>
    </location>
</feature>
<protein>
    <submittedName>
        <fullName evidence="2">Uncharacterized protein</fullName>
    </submittedName>
</protein>
<proteinExistence type="predicted"/>
<reference evidence="2" key="1">
    <citation type="journal article" date="2021" name="Nat. Commun.">
        <title>Genetic determinants of endophytism in the Arabidopsis root mycobiome.</title>
        <authorList>
            <person name="Mesny F."/>
            <person name="Miyauchi S."/>
            <person name="Thiergart T."/>
            <person name="Pickel B."/>
            <person name="Atanasova L."/>
            <person name="Karlsson M."/>
            <person name="Huettel B."/>
            <person name="Barry K.W."/>
            <person name="Haridas S."/>
            <person name="Chen C."/>
            <person name="Bauer D."/>
            <person name="Andreopoulos W."/>
            <person name="Pangilinan J."/>
            <person name="LaButti K."/>
            <person name="Riley R."/>
            <person name="Lipzen A."/>
            <person name="Clum A."/>
            <person name="Drula E."/>
            <person name="Henrissat B."/>
            <person name="Kohler A."/>
            <person name="Grigoriev I.V."/>
            <person name="Martin F.M."/>
            <person name="Hacquard S."/>
        </authorList>
    </citation>
    <scope>NUCLEOTIDE SEQUENCE</scope>
    <source>
        <strain evidence="2">FSSC 5 MPI-SDFR-AT-0091</strain>
    </source>
</reference>
<dbReference type="EMBL" id="JAGTJS010000001">
    <property type="protein sequence ID" value="KAH7275124.1"/>
    <property type="molecule type" value="Genomic_DNA"/>
</dbReference>
<evidence type="ECO:0000313" key="3">
    <source>
        <dbReference type="Proteomes" id="UP000736672"/>
    </source>
</evidence>
<name>A0A9P9RDS7_FUSSL</name>
<feature type="compositionally biased region" description="Low complexity" evidence="1">
    <location>
        <begin position="1"/>
        <end position="13"/>
    </location>
</feature>
<dbReference type="AlphaFoldDB" id="A0A9P9RDS7"/>
<dbReference type="Proteomes" id="UP000736672">
    <property type="component" value="Unassembled WGS sequence"/>
</dbReference>
<evidence type="ECO:0000256" key="1">
    <source>
        <dbReference type="SAM" id="MobiDB-lite"/>
    </source>
</evidence>
<gene>
    <name evidence="2" type="ORF">B0J15DRAFT_4303</name>
</gene>
<keyword evidence="3" id="KW-1185">Reference proteome</keyword>
<comment type="caution">
    <text evidence="2">The sequence shown here is derived from an EMBL/GenBank/DDBJ whole genome shotgun (WGS) entry which is preliminary data.</text>
</comment>